<comment type="caution">
    <text evidence="2">The sequence shown here is derived from an EMBL/GenBank/DDBJ whole genome shotgun (WGS) entry which is preliminary data.</text>
</comment>
<dbReference type="AlphaFoldDB" id="V4RL03"/>
<protein>
    <recommendedName>
        <fullName evidence="4">Hemin uptake protein HemP</fullName>
    </recommendedName>
</protein>
<sequence length="63" mass="6998">MLPRKPRDAAGDAEQATGEGRTGEPRVVRSDDLLGGCRQVVIVHNDEQYVLRLTRQGKLILNK</sequence>
<proteinExistence type="predicted"/>
<dbReference type="InterPro" id="IPR019600">
    <property type="entry name" value="Hemin_uptake_protein_HemP"/>
</dbReference>
<evidence type="ECO:0000256" key="1">
    <source>
        <dbReference type="SAM" id="MobiDB-lite"/>
    </source>
</evidence>
<gene>
    <name evidence="2" type="ORF">N177_2835</name>
</gene>
<name>V4RL03_9HYPH</name>
<dbReference type="Gene3D" id="2.10.70.10">
    <property type="entry name" value="Complement Module, domain 1"/>
    <property type="match status" value="1"/>
</dbReference>
<feature type="compositionally biased region" description="Basic and acidic residues" evidence="1">
    <location>
        <begin position="1"/>
        <end position="10"/>
    </location>
</feature>
<evidence type="ECO:0000313" key="2">
    <source>
        <dbReference type="EMBL" id="ESR23890.1"/>
    </source>
</evidence>
<evidence type="ECO:0008006" key="4">
    <source>
        <dbReference type="Google" id="ProtNLM"/>
    </source>
</evidence>
<dbReference type="RefSeq" id="WP_023432960.1">
    <property type="nucleotide sequence ID" value="NZ_AWXZ01000037.1"/>
</dbReference>
<feature type="region of interest" description="Disordered" evidence="1">
    <location>
        <begin position="1"/>
        <end position="29"/>
    </location>
</feature>
<organism evidence="2 3">
    <name type="scientific">Lutibaculum baratangense AMV1</name>
    <dbReference type="NCBI Taxonomy" id="631454"/>
    <lineage>
        <taxon>Bacteria</taxon>
        <taxon>Pseudomonadati</taxon>
        <taxon>Pseudomonadota</taxon>
        <taxon>Alphaproteobacteria</taxon>
        <taxon>Hyphomicrobiales</taxon>
        <taxon>Tepidamorphaceae</taxon>
        <taxon>Lutibaculum</taxon>
    </lineage>
</organism>
<dbReference type="Proteomes" id="UP000017819">
    <property type="component" value="Unassembled WGS sequence"/>
</dbReference>
<dbReference type="EMBL" id="AWXZ01000037">
    <property type="protein sequence ID" value="ESR23890.1"/>
    <property type="molecule type" value="Genomic_DNA"/>
</dbReference>
<evidence type="ECO:0000313" key="3">
    <source>
        <dbReference type="Proteomes" id="UP000017819"/>
    </source>
</evidence>
<accession>V4RL03</accession>
<dbReference type="STRING" id="631454.N177_2835"/>
<reference evidence="2 3" key="1">
    <citation type="journal article" date="2014" name="Genome Announc.">
        <title>Draft Genome Sequence of Lutibaculum baratangense Strain AMV1T, Isolated from a Mud Volcano in Andamans, India.</title>
        <authorList>
            <person name="Singh A."/>
            <person name="Sreenivas A."/>
            <person name="Sathyanarayana Reddy G."/>
            <person name="Pinnaka A.K."/>
            <person name="Shivaji S."/>
        </authorList>
    </citation>
    <scope>NUCLEOTIDE SEQUENCE [LARGE SCALE GENOMIC DNA]</scope>
    <source>
        <strain evidence="2 3">AMV1</strain>
    </source>
</reference>
<dbReference type="Pfam" id="PF10636">
    <property type="entry name" value="hemP"/>
    <property type="match status" value="1"/>
</dbReference>
<keyword evidence="3" id="KW-1185">Reference proteome</keyword>